<dbReference type="AlphaFoldDB" id="A0A0E9XIS3"/>
<protein>
    <submittedName>
        <fullName evidence="1">Uncharacterized protein</fullName>
    </submittedName>
</protein>
<name>A0A0E9XIS3_ANGAN</name>
<proteinExistence type="predicted"/>
<dbReference type="EMBL" id="GBXM01005945">
    <property type="protein sequence ID" value="JAI02633.1"/>
    <property type="molecule type" value="Transcribed_RNA"/>
</dbReference>
<organism evidence="1">
    <name type="scientific">Anguilla anguilla</name>
    <name type="common">European freshwater eel</name>
    <name type="synonym">Muraena anguilla</name>
    <dbReference type="NCBI Taxonomy" id="7936"/>
    <lineage>
        <taxon>Eukaryota</taxon>
        <taxon>Metazoa</taxon>
        <taxon>Chordata</taxon>
        <taxon>Craniata</taxon>
        <taxon>Vertebrata</taxon>
        <taxon>Euteleostomi</taxon>
        <taxon>Actinopterygii</taxon>
        <taxon>Neopterygii</taxon>
        <taxon>Teleostei</taxon>
        <taxon>Anguilliformes</taxon>
        <taxon>Anguillidae</taxon>
        <taxon>Anguilla</taxon>
    </lineage>
</organism>
<reference evidence="1" key="1">
    <citation type="submission" date="2014-11" db="EMBL/GenBank/DDBJ databases">
        <authorList>
            <person name="Amaro Gonzalez C."/>
        </authorList>
    </citation>
    <scope>NUCLEOTIDE SEQUENCE</scope>
</reference>
<reference evidence="1" key="2">
    <citation type="journal article" date="2015" name="Fish Shellfish Immunol.">
        <title>Early steps in the European eel (Anguilla anguilla)-Vibrio vulnificus interaction in the gills: Role of the RtxA13 toxin.</title>
        <authorList>
            <person name="Callol A."/>
            <person name="Pajuelo D."/>
            <person name="Ebbesson L."/>
            <person name="Teles M."/>
            <person name="MacKenzie S."/>
            <person name="Amaro C."/>
        </authorList>
    </citation>
    <scope>NUCLEOTIDE SEQUENCE</scope>
</reference>
<accession>A0A0E9XIS3</accession>
<evidence type="ECO:0000313" key="1">
    <source>
        <dbReference type="EMBL" id="JAI02633.1"/>
    </source>
</evidence>
<sequence length="43" mass="4378">MNGSPIAHGWSSAGSETGAPLVFTVLSSLQLSSAIGNILHGRR</sequence>